<dbReference type="InterPro" id="IPR001128">
    <property type="entry name" value="Cyt_P450"/>
</dbReference>
<dbReference type="GO" id="GO:0016712">
    <property type="term" value="F:oxidoreductase activity, acting on paired donors, with incorporation or reduction of molecular oxygen, reduced flavin or flavoprotein as one donor, and incorporation of one atom of oxygen"/>
    <property type="evidence" value="ECO:0007669"/>
    <property type="project" value="InterPro"/>
</dbReference>
<dbReference type="Proteomes" id="UP000298493">
    <property type="component" value="Unassembled WGS sequence"/>
</dbReference>
<keyword evidence="3 8" id="KW-0349">Heme</keyword>
<comment type="cofactor">
    <cofactor evidence="1 8">
        <name>heme</name>
        <dbReference type="ChEBI" id="CHEBI:30413"/>
    </cofactor>
</comment>
<evidence type="ECO:0008006" key="13">
    <source>
        <dbReference type="Google" id="ProtNLM"/>
    </source>
</evidence>
<keyword evidence="6 8" id="KW-0408">Iron</keyword>
<name>A0A4Z1PHZ7_9PEZI</name>
<feature type="chain" id="PRO_5021187723" description="Cytochrome P450" evidence="10">
    <location>
        <begin position="24"/>
        <end position="510"/>
    </location>
</feature>
<dbReference type="Pfam" id="PF00067">
    <property type="entry name" value="p450"/>
    <property type="match status" value="2"/>
</dbReference>
<evidence type="ECO:0000256" key="4">
    <source>
        <dbReference type="ARBA" id="ARBA00022723"/>
    </source>
</evidence>
<comment type="caution">
    <text evidence="11">The sequence shown here is derived from an EMBL/GenBank/DDBJ whole genome shotgun (WGS) entry which is preliminary data.</text>
</comment>
<dbReference type="InterPro" id="IPR036396">
    <property type="entry name" value="Cyt_P450_sf"/>
</dbReference>
<reference evidence="11 12" key="1">
    <citation type="submission" date="2019-04" db="EMBL/GenBank/DDBJ databases">
        <title>High contiguity whole genome sequence and gene annotation resource for two Venturia nashicola isolates.</title>
        <authorList>
            <person name="Prokchorchik M."/>
            <person name="Won K."/>
            <person name="Lee Y."/>
            <person name="Choi E.D."/>
            <person name="Segonzac C."/>
            <person name="Sohn K.H."/>
        </authorList>
    </citation>
    <scope>NUCLEOTIDE SEQUENCE [LARGE SCALE GENOMIC DNA]</scope>
    <source>
        <strain evidence="11 12">PRI2</strain>
    </source>
</reference>
<dbReference type="InterPro" id="IPR017972">
    <property type="entry name" value="Cyt_P450_CS"/>
</dbReference>
<keyword evidence="5 9" id="KW-0560">Oxidoreductase</keyword>
<comment type="similarity">
    <text evidence="2 9">Belongs to the cytochrome P450 family.</text>
</comment>
<dbReference type="PRINTS" id="PR00464">
    <property type="entry name" value="EP450II"/>
</dbReference>
<keyword evidence="7 9" id="KW-0503">Monooxygenase</keyword>
<dbReference type="PRINTS" id="PR01239">
    <property type="entry name" value="EP450IICYP52"/>
</dbReference>
<dbReference type="GO" id="GO:0005506">
    <property type="term" value="F:iron ion binding"/>
    <property type="evidence" value="ECO:0007669"/>
    <property type="project" value="InterPro"/>
</dbReference>
<proteinExistence type="inferred from homology"/>
<dbReference type="InterPro" id="IPR002402">
    <property type="entry name" value="Cyt_P450_E_grp-II"/>
</dbReference>
<evidence type="ECO:0000256" key="3">
    <source>
        <dbReference type="ARBA" id="ARBA00022617"/>
    </source>
</evidence>
<dbReference type="SUPFAM" id="SSF48264">
    <property type="entry name" value="Cytochrome P450"/>
    <property type="match status" value="1"/>
</dbReference>
<dbReference type="PANTHER" id="PTHR24287:SF1">
    <property type="entry name" value="P450, PUTATIVE (EUROFUNG)-RELATED"/>
    <property type="match status" value="1"/>
</dbReference>
<dbReference type="InterPro" id="IPR002974">
    <property type="entry name" value="Cyt_P450_E_CYP52_ascomycetes"/>
</dbReference>
<evidence type="ECO:0000256" key="6">
    <source>
        <dbReference type="ARBA" id="ARBA00023004"/>
    </source>
</evidence>
<dbReference type="PANTHER" id="PTHR24287">
    <property type="entry name" value="P450, PUTATIVE (EUROFUNG)-RELATED"/>
    <property type="match status" value="1"/>
</dbReference>
<accession>A0A4Z1PHZ7</accession>
<keyword evidence="4 8" id="KW-0479">Metal-binding</keyword>
<dbReference type="PRINTS" id="PR00385">
    <property type="entry name" value="P450"/>
</dbReference>
<evidence type="ECO:0000256" key="10">
    <source>
        <dbReference type="SAM" id="SignalP"/>
    </source>
</evidence>
<feature type="signal peptide" evidence="10">
    <location>
        <begin position="1"/>
        <end position="23"/>
    </location>
</feature>
<keyword evidence="12" id="KW-1185">Reference proteome</keyword>
<dbReference type="AlphaFoldDB" id="A0A4Z1PHZ7"/>
<dbReference type="Gene3D" id="1.10.630.10">
    <property type="entry name" value="Cytochrome P450"/>
    <property type="match status" value="2"/>
</dbReference>
<organism evidence="11 12">
    <name type="scientific">Venturia nashicola</name>
    <dbReference type="NCBI Taxonomy" id="86259"/>
    <lineage>
        <taxon>Eukaryota</taxon>
        <taxon>Fungi</taxon>
        <taxon>Dikarya</taxon>
        <taxon>Ascomycota</taxon>
        <taxon>Pezizomycotina</taxon>
        <taxon>Dothideomycetes</taxon>
        <taxon>Pleosporomycetidae</taxon>
        <taxon>Venturiales</taxon>
        <taxon>Venturiaceae</taxon>
        <taxon>Venturia</taxon>
    </lineage>
</organism>
<keyword evidence="10" id="KW-0732">Signal</keyword>
<dbReference type="PROSITE" id="PS00086">
    <property type="entry name" value="CYTOCHROME_P450"/>
    <property type="match status" value="1"/>
</dbReference>
<sequence length="510" mass="57998">MIASIQLLLWPLLALVLYKIVLAIATTYRHAQAASKRGCKPPPTFPTQDPLGIIDVVRLIQSNNAGRLPEFLKERLDIMSRQEGRSVFTFQTHIARNWLLWTIDPKNIQALLATQFRDFELGPIRFGTFSPLLGNGIFSSDGKQWEHSRALLRPQFVRDQVSDLGLEERHVQNMLRALPVKSDGWTETIDLQPLNFNLTIDSASEFLLGESVNCQLSALAGKVDSLDAGSKANADFVAAFENSQDMIAKAFRLNDWYSLAITKEFRATSKVCHDYIDRIVEKRLNEQSEKRLEAGEKEKYVFLDKLAEATQDPIEIRDQVLSILHQDVLRKLRETIIEEFGTYKSTDKITFSSLKSCQYLQWCMNETLRLFPTVPVNSRRSVRDTTIPRGGGPDGLSPVFVPKGTEVNYSVYAMHHNKDLWGPDAEEFKPERWNGKKPGFEYLPFNGGPRICLGQQFALTEAGYVTVRLLQRFDQFDNSAMDGLHHGWYLTLTGRPKYGVKLRMHAANED</sequence>
<evidence type="ECO:0000256" key="5">
    <source>
        <dbReference type="ARBA" id="ARBA00023002"/>
    </source>
</evidence>
<evidence type="ECO:0000256" key="2">
    <source>
        <dbReference type="ARBA" id="ARBA00010617"/>
    </source>
</evidence>
<evidence type="ECO:0000256" key="9">
    <source>
        <dbReference type="RuleBase" id="RU000461"/>
    </source>
</evidence>
<dbReference type="CDD" id="cd11063">
    <property type="entry name" value="CYP52"/>
    <property type="match status" value="1"/>
</dbReference>
<feature type="binding site" description="axial binding residue" evidence="8">
    <location>
        <position position="452"/>
    </location>
    <ligand>
        <name>heme</name>
        <dbReference type="ChEBI" id="CHEBI:30413"/>
    </ligand>
    <ligandPart>
        <name>Fe</name>
        <dbReference type="ChEBI" id="CHEBI:18248"/>
    </ligandPart>
</feature>
<evidence type="ECO:0000256" key="8">
    <source>
        <dbReference type="PIRSR" id="PIRSR602402-1"/>
    </source>
</evidence>
<dbReference type="EMBL" id="SNSC02000007">
    <property type="protein sequence ID" value="TID22830.1"/>
    <property type="molecule type" value="Genomic_DNA"/>
</dbReference>
<dbReference type="OrthoDB" id="1470350at2759"/>
<gene>
    <name evidence="11" type="ORF">E6O75_ATG02004</name>
</gene>
<evidence type="ECO:0000313" key="12">
    <source>
        <dbReference type="Proteomes" id="UP000298493"/>
    </source>
</evidence>
<protein>
    <recommendedName>
        <fullName evidence="13">Cytochrome P450</fullName>
    </recommendedName>
</protein>
<dbReference type="GO" id="GO:0020037">
    <property type="term" value="F:heme binding"/>
    <property type="evidence" value="ECO:0007669"/>
    <property type="project" value="InterPro"/>
</dbReference>
<evidence type="ECO:0000313" key="11">
    <source>
        <dbReference type="EMBL" id="TID22830.1"/>
    </source>
</evidence>
<evidence type="ECO:0000256" key="1">
    <source>
        <dbReference type="ARBA" id="ARBA00001971"/>
    </source>
</evidence>
<dbReference type="InterPro" id="IPR047146">
    <property type="entry name" value="Cyt_P450_E_CYP52_fungi"/>
</dbReference>
<dbReference type="STRING" id="86259.A0A4Z1PHZ7"/>
<evidence type="ECO:0000256" key="7">
    <source>
        <dbReference type="ARBA" id="ARBA00023033"/>
    </source>
</evidence>